<dbReference type="OrthoDB" id="1303595at2759"/>
<sequence>MKLLEKSKMLAPSEKLTGKNSNFRWLLDAGASYHMTGSAHLLVEDKEALPPVAVILPNGEVKYATSVGSVKLSSYITLRKVLFVPGLKCNLISVAHLIDDQKCDVYFTNQLCVIHDYLPTRMLIGAGRRQDGVYYFHGFDTTTASQIRKQESSNLWHSRLGHPSSKVMSCVFSLNNFGSVSDLNKVCDACLRGKQTREVFQTNNTR</sequence>
<proteinExistence type="predicted"/>
<organism evidence="3 4">
    <name type="scientific">Cuscuta europaea</name>
    <name type="common">European dodder</name>
    <dbReference type="NCBI Taxonomy" id="41803"/>
    <lineage>
        <taxon>Eukaryota</taxon>
        <taxon>Viridiplantae</taxon>
        <taxon>Streptophyta</taxon>
        <taxon>Embryophyta</taxon>
        <taxon>Tracheophyta</taxon>
        <taxon>Spermatophyta</taxon>
        <taxon>Magnoliopsida</taxon>
        <taxon>eudicotyledons</taxon>
        <taxon>Gunneridae</taxon>
        <taxon>Pentapetalae</taxon>
        <taxon>asterids</taxon>
        <taxon>lamiids</taxon>
        <taxon>Solanales</taxon>
        <taxon>Convolvulaceae</taxon>
        <taxon>Cuscuteae</taxon>
        <taxon>Cuscuta</taxon>
        <taxon>Cuscuta subgen. Cuscuta</taxon>
    </lineage>
</organism>
<dbReference type="InterPro" id="IPR025724">
    <property type="entry name" value="GAG-pre-integrase_dom"/>
</dbReference>
<feature type="domain" description="Retrovirus-related Pol polyprotein from transposon TNT 1-94-like beta-barrel" evidence="2">
    <location>
        <begin position="25"/>
        <end position="99"/>
    </location>
</feature>
<dbReference type="AlphaFoldDB" id="A0A9P1E230"/>
<dbReference type="Proteomes" id="UP001152484">
    <property type="component" value="Unassembled WGS sequence"/>
</dbReference>
<dbReference type="Pfam" id="PF13976">
    <property type="entry name" value="gag_pre-integrs"/>
    <property type="match status" value="1"/>
</dbReference>
<reference evidence="3" key="1">
    <citation type="submission" date="2022-07" db="EMBL/GenBank/DDBJ databases">
        <authorList>
            <person name="Macas J."/>
            <person name="Novak P."/>
            <person name="Neumann P."/>
        </authorList>
    </citation>
    <scope>NUCLEOTIDE SEQUENCE</scope>
</reference>
<evidence type="ECO:0000259" key="2">
    <source>
        <dbReference type="Pfam" id="PF22936"/>
    </source>
</evidence>
<accession>A0A9P1E230</accession>
<dbReference type="Pfam" id="PF22936">
    <property type="entry name" value="Pol_BBD"/>
    <property type="match status" value="1"/>
</dbReference>
<gene>
    <name evidence="3" type="ORF">CEURO_LOCUS4619</name>
</gene>
<dbReference type="EMBL" id="CAMAPE010000008">
    <property type="protein sequence ID" value="CAH9073033.1"/>
    <property type="molecule type" value="Genomic_DNA"/>
</dbReference>
<protein>
    <recommendedName>
        <fullName evidence="5">GAG-pre-integrase domain-containing protein</fullName>
    </recommendedName>
</protein>
<evidence type="ECO:0000259" key="1">
    <source>
        <dbReference type="Pfam" id="PF13976"/>
    </source>
</evidence>
<evidence type="ECO:0008006" key="5">
    <source>
        <dbReference type="Google" id="ProtNLM"/>
    </source>
</evidence>
<feature type="domain" description="GAG-pre-integrase" evidence="1">
    <location>
        <begin position="132"/>
        <end position="195"/>
    </location>
</feature>
<comment type="caution">
    <text evidence="3">The sequence shown here is derived from an EMBL/GenBank/DDBJ whole genome shotgun (WGS) entry which is preliminary data.</text>
</comment>
<name>A0A9P1E230_CUSEU</name>
<keyword evidence="4" id="KW-1185">Reference proteome</keyword>
<dbReference type="InterPro" id="IPR054722">
    <property type="entry name" value="PolX-like_BBD"/>
</dbReference>
<evidence type="ECO:0000313" key="3">
    <source>
        <dbReference type="EMBL" id="CAH9073033.1"/>
    </source>
</evidence>
<feature type="non-terminal residue" evidence="3">
    <location>
        <position position="206"/>
    </location>
</feature>
<evidence type="ECO:0000313" key="4">
    <source>
        <dbReference type="Proteomes" id="UP001152484"/>
    </source>
</evidence>